<gene>
    <name evidence="1" type="ORF">SAMN04489740_1884</name>
</gene>
<dbReference type="SUPFAM" id="SSF53254">
    <property type="entry name" value="Phosphoglycerate mutase-like"/>
    <property type="match status" value="1"/>
</dbReference>
<sequence length="253" mass="29387">MAGGWAHTREGPGPRYEVWERVGTTLLVMSAPRQIIMVRHGQSKANVDQTLYNRLPDYRIPLTELGVAQAKAAGERVRRQLDGQKVRVYVSPYLRAYQTLEAMNLGDLVESTMEEPRLREQDWANFQNPAEIADQKELRNAYGHFFYRFREGESGSDVYDRVSSFMETLFRHWSRSNADPNTLLVTHGLTMRLFCMRWFHWSVEYFESLNNPGNAETRTLVRHGNRYVLDTAFDQWTSAEPGKTVLDAPEHIW</sequence>
<dbReference type="Proteomes" id="UP000182725">
    <property type="component" value="Unassembled WGS sequence"/>
</dbReference>
<protein>
    <submittedName>
        <fullName evidence="1">Broad specificity phosphatase PhoE</fullName>
    </submittedName>
</protein>
<dbReference type="PANTHER" id="PTHR46192">
    <property type="entry name" value="BROAD-RANGE ACID PHOSPHATASE DET1"/>
    <property type="match status" value="1"/>
</dbReference>
<name>A0A1H5K5T3_9MICC</name>
<dbReference type="InterPro" id="IPR013078">
    <property type="entry name" value="His_Pase_superF_clade-1"/>
</dbReference>
<proteinExistence type="predicted"/>
<reference evidence="1 2" key="1">
    <citation type="submission" date="2016-10" db="EMBL/GenBank/DDBJ databases">
        <authorList>
            <person name="de Groot N.N."/>
        </authorList>
    </citation>
    <scope>NUCLEOTIDE SEQUENCE [LARGE SCALE GENOMIC DNA]</scope>
    <source>
        <strain evidence="1 2">DSM 22274</strain>
    </source>
</reference>
<evidence type="ECO:0000313" key="1">
    <source>
        <dbReference type="EMBL" id="SEE60129.1"/>
    </source>
</evidence>
<dbReference type="InterPro" id="IPR001345">
    <property type="entry name" value="PG/BPGM_mutase_AS"/>
</dbReference>
<dbReference type="PROSITE" id="PS00175">
    <property type="entry name" value="PG_MUTASE"/>
    <property type="match status" value="1"/>
</dbReference>
<dbReference type="AlphaFoldDB" id="A0A1H5K5T3"/>
<organism evidence="1 2">
    <name type="scientific">Arthrobacter alpinus</name>
    <dbReference type="NCBI Taxonomy" id="656366"/>
    <lineage>
        <taxon>Bacteria</taxon>
        <taxon>Bacillati</taxon>
        <taxon>Actinomycetota</taxon>
        <taxon>Actinomycetes</taxon>
        <taxon>Micrococcales</taxon>
        <taxon>Micrococcaceae</taxon>
        <taxon>Arthrobacter</taxon>
    </lineage>
</organism>
<evidence type="ECO:0000313" key="2">
    <source>
        <dbReference type="Proteomes" id="UP000182725"/>
    </source>
</evidence>
<dbReference type="InterPro" id="IPR052765">
    <property type="entry name" value="PGM-Related"/>
</dbReference>
<accession>A0A1H5K5T3</accession>
<dbReference type="CDD" id="cd07067">
    <property type="entry name" value="HP_PGM_like"/>
    <property type="match status" value="1"/>
</dbReference>
<dbReference type="GO" id="GO:0003824">
    <property type="term" value="F:catalytic activity"/>
    <property type="evidence" value="ECO:0007669"/>
    <property type="project" value="InterPro"/>
</dbReference>
<dbReference type="EMBL" id="FNTV01000001">
    <property type="protein sequence ID" value="SEE60129.1"/>
    <property type="molecule type" value="Genomic_DNA"/>
</dbReference>
<dbReference type="Gene3D" id="3.40.50.1240">
    <property type="entry name" value="Phosphoglycerate mutase-like"/>
    <property type="match status" value="1"/>
</dbReference>
<dbReference type="Pfam" id="PF00300">
    <property type="entry name" value="His_Phos_1"/>
    <property type="match status" value="1"/>
</dbReference>
<dbReference type="SMART" id="SM00855">
    <property type="entry name" value="PGAM"/>
    <property type="match status" value="1"/>
</dbReference>
<dbReference type="InterPro" id="IPR029033">
    <property type="entry name" value="His_PPase_superfam"/>
</dbReference>